<keyword evidence="2" id="KW-0472">Membrane</keyword>
<accession>A0A484FRI7</accession>
<dbReference type="InterPro" id="IPR043129">
    <property type="entry name" value="ATPase_NBD"/>
</dbReference>
<dbReference type="AlphaFoldDB" id="A0A484FRI7"/>
<dbReference type="InterPro" id="IPR021765">
    <property type="entry name" value="UstYa-like"/>
</dbReference>
<feature type="transmembrane region" description="Helical" evidence="2">
    <location>
        <begin position="615"/>
        <end position="634"/>
    </location>
</feature>
<protein>
    <submittedName>
        <fullName evidence="3">Cyclochlorotine biosynthesis protein O</fullName>
    </submittedName>
</protein>
<dbReference type="PANTHER" id="PTHR14187:SF5">
    <property type="entry name" value="HEAT SHOCK 70 KDA PROTEIN 12A"/>
    <property type="match status" value="1"/>
</dbReference>
<keyword evidence="2" id="KW-1133">Transmembrane helix</keyword>
<keyword evidence="2" id="KW-0812">Transmembrane</keyword>
<comment type="similarity">
    <text evidence="1">Belongs to the ustYa family.</text>
</comment>
<dbReference type="STRING" id="1213857.A0A484FRI7"/>
<dbReference type="EMBL" id="AMCV02000017">
    <property type="protein sequence ID" value="TDZ20563.1"/>
    <property type="molecule type" value="Genomic_DNA"/>
</dbReference>
<reference evidence="4" key="2">
    <citation type="journal article" date="2019" name="Mol. Plant Microbe Interact.">
        <title>Genome sequence resources for four phytopathogenic fungi from the Colletotrichum orbiculare species complex.</title>
        <authorList>
            <person name="Gan P."/>
            <person name="Tsushima A."/>
            <person name="Narusaka M."/>
            <person name="Narusaka Y."/>
            <person name="Takano Y."/>
            <person name="Kubo Y."/>
            <person name="Shirasu K."/>
        </authorList>
    </citation>
    <scope>GENOME REANNOTATION</scope>
    <source>
        <strain evidence="4">104-T / ATCC 96160 / CBS 514.97 / LARS 414 / MAFF 240422</strain>
    </source>
</reference>
<dbReference type="SUPFAM" id="SSF53067">
    <property type="entry name" value="Actin-like ATPase domain"/>
    <property type="match status" value="2"/>
</dbReference>
<sequence>MSDYSIPVRPHLGLATAVDEESSENFVAIGIDFGTTYSGVSWARSTCPKELNEISGWPSQNPRNRLETQVPTLYDINTKRWGFEITPGMEPLRWFKLLLLREDDIHKDDIRNAPQLRQARLLLSQSPSKMTPVDVVGAYLKKVWDHTYDTLGTMMDIEDLPLRVAITIPAIWPAYAQSLMRQAARIAGITSNRDIGETTLDLVQEPEAAALASLFQHSSFPEIKPNESFIVCDAGGGTVDVISYTVTSERPFKLEECVPGDGKLAGAFHIDQAFEAHLRGKSKLKINSLETSEYNDFIQKEWELGAKRTFSNAGQPEFFNLHPPPGAYGTMARLRKKETLAINIHEMKGFFNKSLTGIRSLVNSQSKQIQRATGKPPKKILLVGGLGSSQYVYDVLNEQFDNRVLRPSDGWSAVARGAILRLLQENISSQTNLSQMQKTALAVLPDVVSRKSRYNYGIIVDHSAAHVVLEPQDKPYIDPEGVRRVSRMDWYLKKGDKVDKISRIPVSYNKFYRAPLPPKCTFKIMHNTDDEAPKRPDSKVLELCTIDCDWDKPIEQWKAVGEPSAGWRKHEDLELAMGFQGEPKWELRVGSKRAEHKFQVRVGPLSQEYHVGSNVWLILVFFFLILPRTFWKVFRKESILFNRAPLYTYSMSSAEDSKPFLADDADETGYDSPSSDRFTQHQKRPVNSAWRKYLWVVHAFFFALNLAFLTYNIGDVGEHIAPDQSVLKQAYSPARDAIRYTVKKEMAMLSDNLLIGPPTPEADQAWEELERPFMLRISKDEMDRMGKTSLALKDGSGYIGYLETFHMLHCIKSLWKSQHTDHYGSGHTTQPGHLSHCLNVLLQGIMCNADTMIGTYHWSEGGAIKGKEMKDLEVNRTGHRQCTDFSKLQSWANARALEFDIHDTDKFLRTLEPELEL</sequence>
<comment type="caution">
    <text evidence="3">The sequence shown here is derived from an EMBL/GenBank/DDBJ whole genome shotgun (WGS) entry which is preliminary data.</text>
</comment>
<dbReference type="Pfam" id="PF11807">
    <property type="entry name" value="UstYa"/>
    <property type="match status" value="1"/>
</dbReference>
<evidence type="ECO:0000313" key="4">
    <source>
        <dbReference type="Proteomes" id="UP000014480"/>
    </source>
</evidence>
<dbReference type="Gene3D" id="3.90.640.10">
    <property type="entry name" value="Actin, Chain A, domain 4"/>
    <property type="match status" value="1"/>
</dbReference>
<dbReference type="OrthoDB" id="3687641at2759"/>
<evidence type="ECO:0000313" key="3">
    <source>
        <dbReference type="EMBL" id="TDZ20563.1"/>
    </source>
</evidence>
<evidence type="ECO:0000256" key="2">
    <source>
        <dbReference type="SAM" id="Phobius"/>
    </source>
</evidence>
<feature type="transmembrane region" description="Helical" evidence="2">
    <location>
        <begin position="693"/>
        <end position="714"/>
    </location>
</feature>
<dbReference type="Proteomes" id="UP000014480">
    <property type="component" value="Unassembled WGS sequence"/>
</dbReference>
<gene>
    <name evidence="3" type="primary">cctO-12</name>
    <name evidence="3" type="ORF">Cob_v006796</name>
</gene>
<dbReference type="Gene3D" id="3.30.420.40">
    <property type="match status" value="2"/>
</dbReference>
<proteinExistence type="inferred from homology"/>
<keyword evidence="4" id="KW-1185">Reference proteome</keyword>
<dbReference type="CDD" id="cd10170">
    <property type="entry name" value="ASKHA_NBD_HSP70"/>
    <property type="match status" value="1"/>
</dbReference>
<organism evidence="3 4">
    <name type="scientific">Colletotrichum orbiculare (strain 104-T / ATCC 96160 / CBS 514.97 / LARS 414 / MAFF 240422)</name>
    <name type="common">Cucumber anthracnose fungus</name>
    <name type="synonym">Colletotrichum lagenarium</name>
    <dbReference type="NCBI Taxonomy" id="1213857"/>
    <lineage>
        <taxon>Eukaryota</taxon>
        <taxon>Fungi</taxon>
        <taxon>Dikarya</taxon>
        <taxon>Ascomycota</taxon>
        <taxon>Pezizomycotina</taxon>
        <taxon>Sordariomycetes</taxon>
        <taxon>Hypocreomycetidae</taxon>
        <taxon>Glomerellales</taxon>
        <taxon>Glomerellaceae</taxon>
        <taxon>Colletotrichum</taxon>
        <taxon>Colletotrichum orbiculare species complex</taxon>
    </lineage>
</organism>
<evidence type="ECO:0000256" key="1">
    <source>
        <dbReference type="ARBA" id="ARBA00035112"/>
    </source>
</evidence>
<reference evidence="4" key="1">
    <citation type="journal article" date="2013" name="New Phytol.">
        <title>Comparative genomic and transcriptomic analyses reveal the hemibiotrophic stage shift of Colletotrichum fungi.</title>
        <authorList>
            <person name="Gan P."/>
            <person name="Ikeda K."/>
            <person name="Irieda H."/>
            <person name="Narusaka M."/>
            <person name="O'Connell R.J."/>
            <person name="Narusaka Y."/>
            <person name="Takano Y."/>
            <person name="Kubo Y."/>
            <person name="Shirasu K."/>
        </authorList>
    </citation>
    <scope>NUCLEOTIDE SEQUENCE [LARGE SCALE GENOMIC DNA]</scope>
    <source>
        <strain evidence="4">104-T / ATCC 96160 / CBS 514.97 / LARS 414 / MAFF 240422</strain>
    </source>
</reference>
<dbReference type="GO" id="GO:0043386">
    <property type="term" value="P:mycotoxin biosynthetic process"/>
    <property type="evidence" value="ECO:0007669"/>
    <property type="project" value="InterPro"/>
</dbReference>
<dbReference type="PANTHER" id="PTHR14187">
    <property type="entry name" value="ALPHA KINASE/ELONGATION FACTOR 2 KINASE"/>
    <property type="match status" value="1"/>
</dbReference>
<name>A0A484FRI7_COLOR</name>